<dbReference type="OrthoDB" id="120976at2759"/>
<evidence type="ECO:0000256" key="3">
    <source>
        <dbReference type="ARBA" id="ARBA00022614"/>
    </source>
</evidence>
<dbReference type="Gene3D" id="2.60.120.920">
    <property type="match status" value="1"/>
</dbReference>
<dbReference type="Pfam" id="PF13516">
    <property type="entry name" value="LRR_6"/>
    <property type="match status" value="4"/>
</dbReference>
<dbReference type="GO" id="GO:0005524">
    <property type="term" value="F:ATP binding"/>
    <property type="evidence" value="ECO:0007669"/>
    <property type="project" value="UniProtKB-KW"/>
</dbReference>
<protein>
    <submittedName>
        <fullName evidence="11 12">NACHT, LRR and PYD domains-containing protein 12-like</fullName>
    </submittedName>
</protein>
<proteinExistence type="predicted"/>
<dbReference type="Pfam" id="PF00622">
    <property type="entry name" value="SPRY"/>
    <property type="match status" value="1"/>
</dbReference>
<evidence type="ECO:0000313" key="12">
    <source>
        <dbReference type="RefSeq" id="XP_042566030.1"/>
    </source>
</evidence>
<dbReference type="PROSITE" id="PS50837">
    <property type="entry name" value="NACHT"/>
    <property type="match status" value="1"/>
</dbReference>
<dbReference type="SMART" id="SM00589">
    <property type="entry name" value="PRY"/>
    <property type="match status" value="1"/>
</dbReference>
<dbReference type="Gene3D" id="3.40.50.300">
    <property type="entry name" value="P-loop containing nucleotide triphosphate hydrolases"/>
    <property type="match status" value="1"/>
</dbReference>
<dbReference type="Pfam" id="PF22215">
    <property type="entry name" value="MLKL_N"/>
    <property type="match status" value="1"/>
</dbReference>
<name>A0A8M1KWQ9_CLUHA</name>
<dbReference type="SUPFAM" id="SSF49899">
    <property type="entry name" value="Concanavalin A-like lectins/glucanases"/>
    <property type="match status" value="1"/>
</dbReference>
<dbReference type="Pfam" id="PF17779">
    <property type="entry name" value="WHD_NOD2"/>
    <property type="match status" value="1"/>
</dbReference>
<dbReference type="GO" id="GO:0007166">
    <property type="term" value="P:cell surface receptor signaling pathway"/>
    <property type="evidence" value="ECO:0007669"/>
    <property type="project" value="InterPro"/>
</dbReference>
<dbReference type="Pfam" id="PF13765">
    <property type="entry name" value="PRY"/>
    <property type="match status" value="1"/>
</dbReference>
<dbReference type="PRINTS" id="PR01407">
    <property type="entry name" value="BUTYPHLNCDUF"/>
</dbReference>
<dbReference type="RefSeq" id="XP_042566033.1">
    <property type="nucleotide sequence ID" value="XM_042710099.1"/>
</dbReference>
<evidence type="ECO:0000256" key="6">
    <source>
        <dbReference type="ARBA" id="ARBA00022840"/>
    </source>
</evidence>
<dbReference type="KEGG" id="char:105902347"/>
<feature type="domain" description="NACHT" evidence="9">
    <location>
        <begin position="234"/>
        <end position="369"/>
    </location>
</feature>
<evidence type="ECO:0000256" key="7">
    <source>
        <dbReference type="SAM" id="Coils"/>
    </source>
</evidence>
<keyword evidence="6" id="KW-0067">ATP-binding</keyword>
<dbReference type="InterPro" id="IPR054000">
    <property type="entry name" value="MLKL_N"/>
</dbReference>
<dbReference type="InterPro" id="IPR006574">
    <property type="entry name" value="PRY"/>
</dbReference>
<dbReference type="InterPro" id="IPR003879">
    <property type="entry name" value="Butyrophylin_SPRY"/>
</dbReference>
<dbReference type="SMART" id="SM00368">
    <property type="entry name" value="LRR_RI"/>
    <property type="match status" value="10"/>
</dbReference>
<dbReference type="RefSeq" id="XP_042566032.1">
    <property type="nucleotide sequence ID" value="XM_042710098.1"/>
</dbReference>
<dbReference type="InterPro" id="IPR051261">
    <property type="entry name" value="NLR"/>
</dbReference>
<dbReference type="InterPro" id="IPR032675">
    <property type="entry name" value="LRR_dom_sf"/>
</dbReference>
<dbReference type="RefSeq" id="XP_042566034.1">
    <property type="nucleotide sequence ID" value="XM_042710100.1"/>
</dbReference>
<dbReference type="InterPro" id="IPR001611">
    <property type="entry name" value="Leu-rich_rpt"/>
</dbReference>
<dbReference type="InterPro" id="IPR059179">
    <property type="entry name" value="MLKL-like_MCAfunc"/>
</dbReference>
<keyword evidence="4" id="KW-0677">Repeat</keyword>
<dbReference type="FunFam" id="3.40.50.300:FF:000210">
    <property type="entry name" value="Si:dkey-16p6.1"/>
    <property type="match status" value="1"/>
</dbReference>
<dbReference type="Gene3D" id="1.20.930.20">
    <property type="entry name" value="Adaptor protein Cbl, N-terminal domain"/>
    <property type="match status" value="1"/>
</dbReference>
<evidence type="ECO:0000313" key="13">
    <source>
        <dbReference type="RefSeq" id="XP_042566031.1"/>
    </source>
</evidence>
<dbReference type="SUPFAM" id="SSF52047">
    <property type="entry name" value="RNI-like"/>
    <property type="match status" value="1"/>
</dbReference>
<dbReference type="SUPFAM" id="SSF52540">
    <property type="entry name" value="P-loop containing nucleoside triphosphate hydrolases"/>
    <property type="match status" value="1"/>
</dbReference>
<keyword evidence="10" id="KW-1185">Reference proteome</keyword>
<evidence type="ECO:0000256" key="1">
    <source>
        <dbReference type="ARBA" id="ARBA00004496"/>
    </source>
</evidence>
<reference evidence="11 12" key="1">
    <citation type="submission" date="2025-04" db="UniProtKB">
        <authorList>
            <consortium name="RefSeq"/>
        </authorList>
    </citation>
    <scope>IDENTIFICATION</scope>
</reference>
<keyword evidence="7" id="KW-0175">Coiled coil</keyword>
<dbReference type="InterPro" id="IPR029495">
    <property type="entry name" value="NACHT-assoc"/>
</dbReference>
<dbReference type="PANTHER" id="PTHR24106">
    <property type="entry name" value="NACHT, LRR AND CARD DOMAINS-CONTAINING"/>
    <property type="match status" value="1"/>
</dbReference>
<evidence type="ECO:0000313" key="15">
    <source>
        <dbReference type="RefSeq" id="XP_042566033.1"/>
    </source>
</evidence>
<evidence type="ECO:0000259" key="9">
    <source>
        <dbReference type="PROSITE" id="PS50837"/>
    </source>
</evidence>
<feature type="coiled-coil region" evidence="7">
    <location>
        <begin position="20"/>
        <end position="57"/>
    </location>
</feature>
<dbReference type="SMART" id="SM00449">
    <property type="entry name" value="SPRY"/>
    <property type="match status" value="1"/>
</dbReference>
<dbReference type="RefSeq" id="XP_042566030.1">
    <property type="nucleotide sequence ID" value="XM_042710096.1"/>
</dbReference>
<sequence length="1288" mass="145564">MAVAGVVTASKGILVVVNNALLLQSQLQKAKRNKKSFEELATRVKDVAEVLETLTNQGVEENVVEKGLEIFERALESAEKLLQKYGCSNVFMHCVKAGGFGDRFARVNTQLNEAEQHLTLTLAVEQRQKQVDESKKKAEDEETRGPATLQKVLTDHKKRMQQRYGAVFEGLVQNNKKTPLNKIFTQLYITEGESEEVNRDHEIWQIEEAFRKQNKQHTAISINDIFKGEERHIRTVMTKGVAGVGKTVSVQKFILDWAEGLANDDVNFILCLPFRELNLLKDDEYSLRDLMFDFYEELGPLTNMLNFQEFKVVFILDGLDECRFPLDFQKSKHVSKIEEKTSLDILITNLLKGNLLQSALVWITSRPAAAGLVPSEHIDRCTEVRGFNDEQKIEYFKKKLGDDPHAEKIIAHVKTTRSLFIMCHIPVFCCIAATVMQRIMAEGNTEQIPTTLTEMYVLFLCTQLKMTNHKFVGNKMMDRKAFLEENKDGILKLAELAFRKLEGTDGSILFYEDDLRESGISLEHASVLCTEFFKVDRMMFQKRFYSFVHLSIQEFLAALHVFASFLKKDMEALKPFLEKRPKKVFLYLLLKSATAKALQSNNGHLDLFVRFLMGISLDSNQSFLQGLLPEPLDEDKEDNIKSMKLIVKHIDSLVLKDLSPERFINLINCLTELQDNSLHKELQLYLQYIKCPGTALKPAHCSALANMILLSEEPLEEFDLKRYNVGDEDRERLVPAVRWCKKARLAECKLSAYCGEIVASALQSEHSPLRVLNLEMSYLTLPGLNAVCSGLTTPHCKLQALSLAGCRCVSDFRLCVVLGKALQSISSHLTELDLSYNILCSDEDMRALASGLKNPGCKVGKLRLRKCSLTDHGCEMLASVLCLEPCCLRELDLRDNKLNDKGIELLSEAMKTPQCNLEKLRLAGCKLTESSWKCLMPVFLGELDLSESSLQLLELEQLSVALRSPDCRVNTLRLQQCFLKNGHCEVLALVLSSDGSHLRELDLGDNDLQDSGVELLSSGLKNSQCTLETLRLSFCGVTEKGCENLASALSANPSYLRELDLSYNHPGETGVQLLTEKKDDPDCKLETLNVDNNAECWMKSGLRKYSCELTLDTNTMNQQLYLSEGNRRVTCVFTEDDYPSHSERFANVEQVLATDGFSGRCYWEAECHASCVYLGMTYKDVERRGGHLGHNEKSWALRCDEIGWSTFSPVTAYHNNDMIMIESPGCTSSRVGVYLDWPTGTLSFYSVCSDTLTHLHTFHHRFTEPLYPGIGFISDFHSDNSVLLCEIE</sequence>
<evidence type="ECO:0000313" key="14">
    <source>
        <dbReference type="RefSeq" id="XP_042566032.1"/>
    </source>
</evidence>
<dbReference type="InterPro" id="IPR027417">
    <property type="entry name" value="P-loop_NTPase"/>
</dbReference>
<evidence type="ECO:0000313" key="17">
    <source>
        <dbReference type="RefSeq" id="XP_042566035.1"/>
    </source>
</evidence>
<feature type="domain" description="B30.2/SPRY" evidence="8">
    <location>
        <begin position="1089"/>
        <end position="1288"/>
    </location>
</feature>
<dbReference type="Gene3D" id="3.80.10.10">
    <property type="entry name" value="Ribonuclease Inhibitor"/>
    <property type="match status" value="2"/>
</dbReference>
<dbReference type="InterPro" id="IPR013320">
    <property type="entry name" value="ConA-like_dom_sf"/>
</dbReference>
<dbReference type="InterPro" id="IPR041267">
    <property type="entry name" value="NLRP_HD2"/>
</dbReference>
<dbReference type="PROSITE" id="PS50188">
    <property type="entry name" value="B302_SPRY"/>
    <property type="match status" value="1"/>
</dbReference>
<comment type="subcellular location">
    <subcellularLocation>
        <location evidence="1">Cytoplasm</location>
    </subcellularLocation>
</comment>
<dbReference type="Proteomes" id="UP000515152">
    <property type="component" value="Chromosome 16"/>
</dbReference>
<dbReference type="InterPro" id="IPR001870">
    <property type="entry name" value="B30.2/SPRY"/>
</dbReference>
<evidence type="ECO:0000313" key="10">
    <source>
        <dbReference type="Proteomes" id="UP000515152"/>
    </source>
</evidence>
<dbReference type="InterPro" id="IPR043136">
    <property type="entry name" value="B30.2/SPRY_sf"/>
</dbReference>
<dbReference type="RefSeq" id="XP_042566035.1">
    <property type="nucleotide sequence ID" value="XM_042710101.1"/>
</dbReference>
<evidence type="ECO:0000256" key="5">
    <source>
        <dbReference type="ARBA" id="ARBA00022741"/>
    </source>
</evidence>
<gene>
    <name evidence="11 12 13 14 15 16 17" type="primary">LOC105902347</name>
</gene>
<dbReference type="GO" id="GO:0005737">
    <property type="term" value="C:cytoplasm"/>
    <property type="evidence" value="ECO:0007669"/>
    <property type="project" value="UniProtKB-SubCell"/>
</dbReference>
<dbReference type="RefSeq" id="XP_042566031.1">
    <property type="nucleotide sequence ID" value="XM_042710097.1"/>
</dbReference>
<evidence type="ECO:0000313" key="16">
    <source>
        <dbReference type="RefSeq" id="XP_042566034.1"/>
    </source>
</evidence>
<dbReference type="SMART" id="SM00367">
    <property type="entry name" value="LRR_CC"/>
    <property type="match status" value="3"/>
</dbReference>
<accession>A0A8M1KWQ9</accession>
<dbReference type="InterPro" id="IPR007111">
    <property type="entry name" value="NACHT_NTPase"/>
</dbReference>
<dbReference type="SMART" id="SM01288">
    <property type="entry name" value="FISNA"/>
    <property type="match status" value="1"/>
</dbReference>
<dbReference type="CDD" id="cd21037">
    <property type="entry name" value="MLKL_NTD"/>
    <property type="match status" value="1"/>
</dbReference>
<dbReference type="InterPro" id="IPR003877">
    <property type="entry name" value="SPRY_dom"/>
</dbReference>
<keyword evidence="2" id="KW-0963">Cytoplasm</keyword>
<dbReference type="GeneID" id="105902347"/>
<dbReference type="RefSeq" id="XP_042566029.1">
    <property type="nucleotide sequence ID" value="XM_042710095.1"/>
</dbReference>
<dbReference type="Pfam" id="PF05729">
    <property type="entry name" value="NACHT"/>
    <property type="match status" value="1"/>
</dbReference>
<dbReference type="CDD" id="cd16040">
    <property type="entry name" value="SPRY_PRY_SNTX"/>
    <property type="match status" value="1"/>
</dbReference>
<dbReference type="InterPro" id="IPR041075">
    <property type="entry name" value="NOD1/2_WH"/>
</dbReference>
<organism evidence="10 11">
    <name type="scientific">Clupea harengus</name>
    <name type="common">Atlantic herring</name>
    <dbReference type="NCBI Taxonomy" id="7950"/>
    <lineage>
        <taxon>Eukaryota</taxon>
        <taxon>Metazoa</taxon>
        <taxon>Chordata</taxon>
        <taxon>Craniata</taxon>
        <taxon>Vertebrata</taxon>
        <taxon>Euteleostomi</taxon>
        <taxon>Actinopterygii</taxon>
        <taxon>Neopterygii</taxon>
        <taxon>Teleostei</taxon>
        <taxon>Clupei</taxon>
        <taxon>Clupeiformes</taxon>
        <taxon>Clupeoidei</taxon>
        <taxon>Clupeidae</taxon>
        <taxon>Clupea</taxon>
    </lineage>
</organism>
<evidence type="ECO:0000313" key="11">
    <source>
        <dbReference type="RefSeq" id="XP_042566029.1"/>
    </source>
</evidence>
<dbReference type="InterPro" id="IPR006553">
    <property type="entry name" value="Leu-rich_rpt_Cys-con_subtyp"/>
</dbReference>
<keyword evidence="3" id="KW-0433">Leucine-rich repeat</keyword>
<dbReference type="Pfam" id="PF17776">
    <property type="entry name" value="NLRC4_HD2"/>
    <property type="match status" value="1"/>
</dbReference>
<evidence type="ECO:0000259" key="8">
    <source>
        <dbReference type="PROSITE" id="PS50188"/>
    </source>
</evidence>
<dbReference type="InterPro" id="IPR036537">
    <property type="entry name" value="Adaptor_Cbl_N_dom_sf"/>
</dbReference>
<dbReference type="Pfam" id="PF14484">
    <property type="entry name" value="FISNA"/>
    <property type="match status" value="1"/>
</dbReference>
<evidence type="ECO:0000256" key="2">
    <source>
        <dbReference type="ARBA" id="ARBA00022490"/>
    </source>
</evidence>
<evidence type="ECO:0000256" key="4">
    <source>
        <dbReference type="ARBA" id="ARBA00022737"/>
    </source>
</evidence>
<keyword evidence="5" id="KW-0547">Nucleotide-binding</keyword>